<evidence type="ECO:0000313" key="3">
    <source>
        <dbReference type="Proteomes" id="UP000075901"/>
    </source>
</evidence>
<organism evidence="2 3">
    <name type="scientific">Anopheles maculatus</name>
    <dbReference type="NCBI Taxonomy" id="74869"/>
    <lineage>
        <taxon>Eukaryota</taxon>
        <taxon>Metazoa</taxon>
        <taxon>Ecdysozoa</taxon>
        <taxon>Arthropoda</taxon>
        <taxon>Hexapoda</taxon>
        <taxon>Insecta</taxon>
        <taxon>Pterygota</taxon>
        <taxon>Neoptera</taxon>
        <taxon>Endopterygota</taxon>
        <taxon>Diptera</taxon>
        <taxon>Nematocera</taxon>
        <taxon>Culicoidea</taxon>
        <taxon>Culicidae</taxon>
        <taxon>Anophelinae</taxon>
        <taxon>Anopheles</taxon>
        <taxon>Anopheles maculatus group</taxon>
    </lineage>
</organism>
<dbReference type="GO" id="GO:0008276">
    <property type="term" value="F:protein methyltransferase activity"/>
    <property type="evidence" value="ECO:0007669"/>
    <property type="project" value="UniProtKB-ARBA"/>
</dbReference>
<accession>A0A182SAH3</accession>
<dbReference type="InterPro" id="IPR001214">
    <property type="entry name" value="SET_dom"/>
</dbReference>
<dbReference type="CDD" id="cd20071">
    <property type="entry name" value="SET_SMYD"/>
    <property type="match status" value="1"/>
</dbReference>
<evidence type="ECO:0000259" key="1">
    <source>
        <dbReference type="PROSITE" id="PS50280"/>
    </source>
</evidence>
<dbReference type="PANTHER" id="PTHR47111:SF1">
    <property type="entry name" value="SET AND MYND DOMAIN-CONTAINING PROTEIN 4"/>
    <property type="match status" value="1"/>
</dbReference>
<dbReference type="VEuPathDB" id="VectorBase:AMAM002900"/>
<feature type="domain" description="SET" evidence="1">
    <location>
        <begin position="41"/>
        <end position="152"/>
    </location>
</feature>
<dbReference type="InterPro" id="IPR046341">
    <property type="entry name" value="SET_dom_sf"/>
</dbReference>
<sequence length="265" mass="30398">MDWNTATPTDIYNTVHVLSANDALRDRKEMARQVFHSTIVHRLMLERTELGAMCAAKPDRKKLLYDLILRHWQICQTNRVRMHHVAIEEDASCEHSYTTNLRTHATGCFSLISMLNHSCVPNVVRLALNDGRSAVVVIKPIAPGEQLFDSYFPGNAQLGSAFVSRYLEEYYNFICRCAACELQPYVDCEVNEDDMKFVHKVKLTRPLTKSMEQLVAHMNEPGRCYPVHRLTALQLLLSRYLVAMYSVPPLNILLFDQDTFDKHAP</sequence>
<protein>
    <submittedName>
        <fullName evidence="2">SET domain-containing protein</fullName>
    </submittedName>
</protein>
<keyword evidence="3" id="KW-1185">Reference proteome</keyword>
<dbReference type="Gene3D" id="2.170.270.10">
    <property type="entry name" value="SET domain"/>
    <property type="match status" value="1"/>
</dbReference>
<dbReference type="PANTHER" id="PTHR47111">
    <property type="entry name" value="BCDNA.LD29892"/>
    <property type="match status" value="1"/>
</dbReference>
<dbReference type="EnsemblMetazoa" id="AMAM002900-RA">
    <property type="protein sequence ID" value="AMAM002900-PA"/>
    <property type="gene ID" value="AMAM002900"/>
</dbReference>
<reference evidence="3" key="1">
    <citation type="submission" date="2013-09" db="EMBL/GenBank/DDBJ databases">
        <title>The Genome Sequence of Anopheles maculatus species B.</title>
        <authorList>
            <consortium name="The Broad Institute Genomics Platform"/>
            <person name="Neafsey D.E."/>
            <person name="Besansky N."/>
            <person name="Howell P."/>
            <person name="Walton C."/>
            <person name="Young S.K."/>
            <person name="Zeng Q."/>
            <person name="Gargeya S."/>
            <person name="Fitzgerald M."/>
            <person name="Haas B."/>
            <person name="Abouelleil A."/>
            <person name="Allen A.W."/>
            <person name="Alvarado L."/>
            <person name="Arachchi H.M."/>
            <person name="Berlin A.M."/>
            <person name="Chapman S.B."/>
            <person name="Gainer-Dewar J."/>
            <person name="Goldberg J."/>
            <person name="Griggs A."/>
            <person name="Gujja S."/>
            <person name="Hansen M."/>
            <person name="Howarth C."/>
            <person name="Imamovic A."/>
            <person name="Ireland A."/>
            <person name="Larimer J."/>
            <person name="McCowan C."/>
            <person name="Murphy C."/>
            <person name="Pearson M."/>
            <person name="Poon T.W."/>
            <person name="Priest M."/>
            <person name="Roberts A."/>
            <person name="Saif S."/>
            <person name="Shea T."/>
            <person name="Sisk P."/>
            <person name="Sykes S."/>
            <person name="Wortman J."/>
            <person name="Nusbaum C."/>
            <person name="Birren B."/>
        </authorList>
    </citation>
    <scope>NUCLEOTIDE SEQUENCE [LARGE SCALE GENOMIC DNA]</scope>
    <source>
        <strain evidence="3">maculatus3</strain>
    </source>
</reference>
<dbReference type="GO" id="GO:0008170">
    <property type="term" value="F:N-methyltransferase activity"/>
    <property type="evidence" value="ECO:0007669"/>
    <property type="project" value="UniProtKB-ARBA"/>
</dbReference>
<dbReference type="SUPFAM" id="SSF82199">
    <property type="entry name" value="SET domain"/>
    <property type="match status" value="1"/>
</dbReference>
<dbReference type="Proteomes" id="UP000075901">
    <property type="component" value="Unassembled WGS sequence"/>
</dbReference>
<evidence type="ECO:0000313" key="2">
    <source>
        <dbReference type="EnsemblMetazoa" id="AMAM002900-PA"/>
    </source>
</evidence>
<proteinExistence type="predicted"/>
<dbReference type="PROSITE" id="PS50280">
    <property type="entry name" value="SET"/>
    <property type="match status" value="1"/>
</dbReference>
<dbReference type="Pfam" id="PF00856">
    <property type="entry name" value="SET"/>
    <property type="match status" value="1"/>
</dbReference>
<name>A0A182SAH3_9DIPT</name>
<reference evidence="2" key="2">
    <citation type="submission" date="2020-05" db="UniProtKB">
        <authorList>
            <consortium name="EnsemblMetazoa"/>
        </authorList>
    </citation>
    <scope>IDENTIFICATION</scope>
    <source>
        <strain evidence="2">maculatus3</strain>
    </source>
</reference>
<dbReference type="AlphaFoldDB" id="A0A182SAH3"/>
<dbReference type="GO" id="GO:0008757">
    <property type="term" value="F:S-adenosylmethionine-dependent methyltransferase activity"/>
    <property type="evidence" value="ECO:0007669"/>
    <property type="project" value="UniProtKB-ARBA"/>
</dbReference>